<name>F6EQH2_HOYSD</name>
<dbReference type="STRING" id="443218.AS9A_2208"/>
<evidence type="ECO:0000256" key="1">
    <source>
        <dbReference type="SAM" id="MobiDB-lite"/>
    </source>
</evidence>
<dbReference type="AlphaFoldDB" id="F6EQH2"/>
<dbReference type="HOGENOM" id="CLU_2128238_0_0_11"/>
<dbReference type="KEGG" id="asd:AS9A_2208"/>
<keyword evidence="3" id="KW-1185">Reference proteome</keyword>
<dbReference type="eggNOG" id="COG1028">
    <property type="taxonomic scope" value="Bacteria"/>
</dbReference>
<protein>
    <submittedName>
        <fullName evidence="2">Short-chain dehydrogenase/reductase SDR</fullName>
    </submittedName>
</protein>
<accession>F6EQH2</accession>
<proteinExistence type="predicted"/>
<dbReference type="Proteomes" id="UP000009235">
    <property type="component" value="Chromosome"/>
</dbReference>
<organism evidence="2 3">
    <name type="scientific">Hoyosella subflava (strain DSM 45089 / JCM 17490 / NBRC 109087 / DQS3-9A1)</name>
    <name type="common">Amycolicicoccus subflavus</name>
    <dbReference type="NCBI Taxonomy" id="443218"/>
    <lineage>
        <taxon>Bacteria</taxon>
        <taxon>Bacillati</taxon>
        <taxon>Actinomycetota</taxon>
        <taxon>Actinomycetes</taxon>
        <taxon>Mycobacteriales</taxon>
        <taxon>Hoyosellaceae</taxon>
        <taxon>Hoyosella</taxon>
    </lineage>
</organism>
<sequence>MLAPMPKANPSTAATIGLSVSTFRPWASWRGNFGQVNYVAAESGVVGFTRGFAVGIDESPSPRKAGSQSPAQQDGGAVGYSGRSGFPVFGRGGLHHRWVLDVDGGIGIGSSIR</sequence>
<dbReference type="EMBL" id="CP002786">
    <property type="protein sequence ID" value="AEF40657.1"/>
    <property type="molecule type" value="Genomic_DNA"/>
</dbReference>
<evidence type="ECO:0000313" key="2">
    <source>
        <dbReference type="EMBL" id="AEF40657.1"/>
    </source>
</evidence>
<reference evidence="2 3" key="1">
    <citation type="journal article" date="2011" name="J. Bacteriol.">
        <title>Complete genome sequence of Amycolicicoccus subflavus DQS3-9A1T, an actinomycete isolated from crude oil-polluted soil.</title>
        <authorList>
            <person name="Cai M."/>
            <person name="Chen W.M."/>
            <person name="Nie Y."/>
            <person name="Chi C.Q."/>
            <person name="Wang Y.N."/>
            <person name="Tang Y.Q."/>
            <person name="Li G.Y."/>
            <person name="Wu X.L."/>
        </authorList>
    </citation>
    <scope>NUCLEOTIDE SEQUENCE [LARGE SCALE GENOMIC DNA]</scope>
    <source>
        <strain evidence="3">DSM 45089 / DQS3-9A1</strain>
    </source>
</reference>
<feature type="region of interest" description="Disordered" evidence="1">
    <location>
        <begin position="57"/>
        <end position="82"/>
    </location>
</feature>
<gene>
    <name evidence="2" type="ordered locus">AS9A_2208</name>
</gene>
<evidence type="ECO:0000313" key="3">
    <source>
        <dbReference type="Proteomes" id="UP000009235"/>
    </source>
</evidence>